<dbReference type="InterPro" id="IPR032710">
    <property type="entry name" value="NTF2-like_dom_sf"/>
</dbReference>
<protein>
    <submittedName>
        <fullName evidence="1">Nuclear transport factor 2 family protein</fullName>
    </submittedName>
</protein>
<dbReference type="RefSeq" id="WP_280572126.1">
    <property type="nucleotide sequence ID" value="NZ_JARXRM010000008.1"/>
</dbReference>
<sequence>MLGALAACARPAPEQALREAVEGVGAAIEARDAGALERWLAEDFIGPDAMDRDQARRAATLYMMRYQSVGATLGPLDVELQGEDRGTVRFTVALSGGTGRLLPDSTRLYQVETGWRARDGDWRMTSANWSPLVR</sequence>
<reference evidence="1 2" key="1">
    <citation type="submission" date="2023-04" db="EMBL/GenBank/DDBJ databases">
        <title>Luteimonas endophyticus RD2P54.</title>
        <authorList>
            <person name="Sun J.-Q."/>
        </authorList>
    </citation>
    <scope>NUCLEOTIDE SEQUENCE [LARGE SCALE GENOMIC DNA]</scope>
    <source>
        <strain evidence="1 2">RD2P54</strain>
    </source>
</reference>
<accession>A0ABT6J3N1</accession>
<evidence type="ECO:0000313" key="2">
    <source>
        <dbReference type="Proteomes" id="UP001156940"/>
    </source>
</evidence>
<gene>
    <name evidence="1" type="ORF">QFW77_00260</name>
</gene>
<name>A0ABT6J3N1_9GAMM</name>
<comment type="caution">
    <text evidence="1">The sequence shown here is derived from an EMBL/GenBank/DDBJ whole genome shotgun (WGS) entry which is preliminary data.</text>
</comment>
<dbReference type="SUPFAM" id="SSF54427">
    <property type="entry name" value="NTF2-like"/>
    <property type="match status" value="1"/>
</dbReference>
<dbReference type="EMBL" id="JARXRM010000008">
    <property type="protein sequence ID" value="MDH5821427.1"/>
    <property type="molecule type" value="Genomic_DNA"/>
</dbReference>
<dbReference type="Gene3D" id="3.10.450.50">
    <property type="match status" value="1"/>
</dbReference>
<keyword evidence="2" id="KW-1185">Reference proteome</keyword>
<proteinExistence type="predicted"/>
<dbReference type="Proteomes" id="UP001156940">
    <property type="component" value="Unassembled WGS sequence"/>
</dbReference>
<organism evidence="1 2">
    <name type="scientific">Luteimonas endophytica</name>
    <dbReference type="NCBI Taxonomy" id="3042023"/>
    <lineage>
        <taxon>Bacteria</taxon>
        <taxon>Pseudomonadati</taxon>
        <taxon>Pseudomonadota</taxon>
        <taxon>Gammaproteobacteria</taxon>
        <taxon>Lysobacterales</taxon>
        <taxon>Lysobacteraceae</taxon>
        <taxon>Luteimonas</taxon>
    </lineage>
</organism>
<evidence type="ECO:0000313" key="1">
    <source>
        <dbReference type="EMBL" id="MDH5821427.1"/>
    </source>
</evidence>